<protein>
    <submittedName>
        <fullName evidence="1">Uncharacterized protein</fullName>
    </submittedName>
</protein>
<evidence type="ECO:0000313" key="1">
    <source>
        <dbReference type="EMBL" id="KKN79624.1"/>
    </source>
</evidence>
<gene>
    <name evidence="1" type="ORF">LCGC14_0338280</name>
</gene>
<dbReference type="AlphaFoldDB" id="A0A0F9TK04"/>
<accession>A0A0F9TK04</accession>
<name>A0A0F9TK04_9ZZZZ</name>
<organism evidence="1">
    <name type="scientific">marine sediment metagenome</name>
    <dbReference type="NCBI Taxonomy" id="412755"/>
    <lineage>
        <taxon>unclassified sequences</taxon>
        <taxon>metagenomes</taxon>
        <taxon>ecological metagenomes</taxon>
    </lineage>
</organism>
<sequence>MSDKLTVNMYPGRVEDIQKCAHKILDKIEGQEEHPANLYVIDSTRRGLDDLVADWHSLTARNAALREALEFYADSTNHRASWAHSDVPSSAGLGGPSRISSLVERDCGTKARTALERGDE</sequence>
<dbReference type="EMBL" id="LAZR01000244">
    <property type="protein sequence ID" value="KKN79624.1"/>
    <property type="molecule type" value="Genomic_DNA"/>
</dbReference>
<comment type="caution">
    <text evidence="1">The sequence shown here is derived from an EMBL/GenBank/DDBJ whole genome shotgun (WGS) entry which is preliminary data.</text>
</comment>
<reference evidence="1" key="1">
    <citation type="journal article" date="2015" name="Nature">
        <title>Complex archaea that bridge the gap between prokaryotes and eukaryotes.</title>
        <authorList>
            <person name="Spang A."/>
            <person name="Saw J.H."/>
            <person name="Jorgensen S.L."/>
            <person name="Zaremba-Niedzwiedzka K."/>
            <person name="Martijn J."/>
            <person name="Lind A.E."/>
            <person name="van Eijk R."/>
            <person name="Schleper C."/>
            <person name="Guy L."/>
            <person name="Ettema T.J."/>
        </authorList>
    </citation>
    <scope>NUCLEOTIDE SEQUENCE</scope>
</reference>
<proteinExistence type="predicted"/>